<keyword evidence="2" id="KW-1185">Reference proteome</keyword>
<organism evidence="1 2">
    <name type="scientific">Caerostris darwini</name>
    <dbReference type="NCBI Taxonomy" id="1538125"/>
    <lineage>
        <taxon>Eukaryota</taxon>
        <taxon>Metazoa</taxon>
        <taxon>Ecdysozoa</taxon>
        <taxon>Arthropoda</taxon>
        <taxon>Chelicerata</taxon>
        <taxon>Arachnida</taxon>
        <taxon>Araneae</taxon>
        <taxon>Araneomorphae</taxon>
        <taxon>Entelegynae</taxon>
        <taxon>Araneoidea</taxon>
        <taxon>Araneidae</taxon>
        <taxon>Caerostris</taxon>
    </lineage>
</organism>
<dbReference type="Proteomes" id="UP001054837">
    <property type="component" value="Unassembled WGS sequence"/>
</dbReference>
<proteinExistence type="predicted"/>
<name>A0AAV4NAQ3_9ARAC</name>
<sequence>MPASNFLHQFANDYLLLRLILLSTRQCHLNERKESGLSSRMLYPSKQFQMYCLQTMSKQKEPAKFLHFVIF</sequence>
<evidence type="ECO:0000313" key="1">
    <source>
        <dbReference type="EMBL" id="GIX81676.1"/>
    </source>
</evidence>
<gene>
    <name evidence="1" type="ORF">CDAR_235461</name>
</gene>
<dbReference type="AlphaFoldDB" id="A0AAV4NAQ3"/>
<reference evidence="1 2" key="1">
    <citation type="submission" date="2021-06" db="EMBL/GenBank/DDBJ databases">
        <title>Caerostris darwini draft genome.</title>
        <authorList>
            <person name="Kono N."/>
            <person name="Arakawa K."/>
        </authorList>
    </citation>
    <scope>NUCLEOTIDE SEQUENCE [LARGE SCALE GENOMIC DNA]</scope>
</reference>
<dbReference type="EMBL" id="BPLQ01001423">
    <property type="protein sequence ID" value="GIX81676.1"/>
    <property type="molecule type" value="Genomic_DNA"/>
</dbReference>
<comment type="caution">
    <text evidence="1">The sequence shown here is derived from an EMBL/GenBank/DDBJ whole genome shotgun (WGS) entry which is preliminary data.</text>
</comment>
<protein>
    <submittedName>
        <fullName evidence="1">Uncharacterized protein</fullName>
    </submittedName>
</protein>
<evidence type="ECO:0000313" key="2">
    <source>
        <dbReference type="Proteomes" id="UP001054837"/>
    </source>
</evidence>
<accession>A0AAV4NAQ3</accession>